<comment type="caution">
    <text evidence="3">The sequence shown here is derived from an EMBL/GenBank/DDBJ whole genome shotgun (WGS) entry which is preliminary data.</text>
</comment>
<feature type="transmembrane region" description="Helical" evidence="2">
    <location>
        <begin position="81"/>
        <end position="105"/>
    </location>
</feature>
<dbReference type="Pfam" id="PF06197">
    <property type="entry name" value="DUF998"/>
    <property type="match status" value="1"/>
</dbReference>
<evidence type="ECO:0000313" key="4">
    <source>
        <dbReference type="Proteomes" id="UP000326838"/>
    </source>
</evidence>
<evidence type="ECO:0000313" key="3">
    <source>
        <dbReference type="EMBL" id="KAA9133637.1"/>
    </source>
</evidence>
<sequence length="354" mass="37218">MRLAVPFFSGVSSAVIAFGQTPPERTRVRAWTARLLGASAMHLAVLVLLILVVGIGISIATTTDPQWWRLHFSQLGTFKNGSAAFFNGALIVGGSAVVIFGRAAARELRSLGRTRVRRGTARTARICFSTIGVNLALVGCVPLNSNGFVHDRVAAGMVLGFATLLLVSPVMMHRMPRRLLLATVAIFAVLFAGAWVFVTGDINLALFEVIAFGSMFAWSGVFLSALTVSAQRDAALTPSAAPLAPAAIPAAPVAAPVSIPSAAPAVAAPTAAAVGIAPSAPAEQDAPRPVAATARRFAVPAAWAEVRPARHLAPRRPRAHRRVTRRDVPVRPRRGCTASAGRATSERSRTAIRR</sequence>
<dbReference type="Proteomes" id="UP000326838">
    <property type="component" value="Unassembled WGS sequence"/>
</dbReference>
<feature type="transmembrane region" description="Helical" evidence="2">
    <location>
        <begin position="204"/>
        <end position="226"/>
    </location>
</feature>
<gene>
    <name evidence="3" type="ORF">F6B40_09545</name>
</gene>
<name>A0A5N0THQ7_9MICO</name>
<keyword evidence="2" id="KW-1133">Transmembrane helix</keyword>
<reference evidence="4" key="1">
    <citation type="submission" date="2019-09" db="EMBL/GenBank/DDBJ databases">
        <title>Mumia zhuanghuii sp. nov. isolated from the intestinal contents of plateau pika (Ochotona curzoniae) in the Qinghai-Tibet plateau of China.</title>
        <authorList>
            <person name="Tian Z."/>
        </authorList>
    </citation>
    <scope>NUCLEOTIDE SEQUENCE [LARGE SCALE GENOMIC DNA]</scope>
    <source>
        <strain evidence="4">L-033</strain>
    </source>
</reference>
<organism evidence="3 4">
    <name type="scientific">Microbacterium caowuchunii</name>
    <dbReference type="NCBI Taxonomy" id="2614638"/>
    <lineage>
        <taxon>Bacteria</taxon>
        <taxon>Bacillati</taxon>
        <taxon>Actinomycetota</taxon>
        <taxon>Actinomycetes</taxon>
        <taxon>Micrococcales</taxon>
        <taxon>Microbacteriaceae</taxon>
        <taxon>Microbacterium</taxon>
    </lineage>
</organism>
<feature type="transmembrane region" description="Helical" evidence="2">
    <location>
        <begin position="153"/>
        <end position="172"/>
    </location>
</feature>
<evidence type="ECO:0000256" key="1">
    <source>
        <dbReference type="SAM" id="MobiDB-lite"/>
    </source>
</evidence>
<feature type="compositionally biased region" description="Basic residues" evidence="1">
    <location>
        <begin position="310"/>
        <end position="324"/>
    </location>
</feature>
<keyword evidence="2" id="KW-0472">Membrane</keyword>
<proteinExistence type="predicted"/>
<keyword evidence="4" id="KW-1185">Reference proteome</keyword>
<dbReference type="AlphaFoldDB" id="A0A5N0THQ7"/>
<feature type="transmembrane region" description="Helical" evidence="2">
    <location>
        <begin position="179"/>
        <end position="198"/>
    </location>
</feature>
<dbReference type="EMBL" id="VYUY01000010">
    <property type="protein sequence ID" value="KAA9133637.1"/>
    <property type="molecule type" value="Genomic_DNA"/>
</dbReference>
<feature type="compositionally biased region" description="Basic and acidic residues" evidence="1">
    <location>
        <begin position="344"/>
        <end position="354"/>
    </location>
</feature>
<protein>
    <submittedName>
        <fullName evidence="3">DUF998 domain-containing protein</fullName>
    </submittedName>
</protein>
<evidence type="ECO:0000256" key="2">
    <source>
        <dbReference type="SAM" id="Phobius"/>
    </source>
</evidence>
<feature type="region of interest" description="Disordered" evidence="1">
    <location>
        <begin position="310"/>
        <end position="354"/>
    </location>
</feature>
<keyword evidence="2" id="KW-0812">Transmembrane</keyword>
<feature type="transmembrane region" description="Helical" evidence="2">
    <location>
        <begin position="35"/>
        <end position="61"/>
    </location>
</feature>
<dbReference type="InterPro" id="IPR009339">
    <property type="entry name" value="DUF998"/>
</dbReference>
<feature type="transmembrane region" description="Helical" evidence="2">
    <location>
        <begin position="126"/>
        <end position="147"/>
    </location>
</feature>
<accession>A0A5N0THQ7</accession>